<feature type="transmembrane region" description="Helical" evidence="8">
    <location>
        <begin position="47"/>
        <end position="76"/>
    </location>
</feature>
<dbReference type="InterPro" id="IPR035906">
    <property type="entry name" value="MetI-like_sf"/>
</dbReference>
<organism evidence="10 11">
    <name type="scientific">Pectobacterium cacticida</name>
    <dbReference type="NCBI Taxonomy" id="69221"/>
    <lineage>
        <taxon>Bacteria</taxon>
        <taxon>Pseudomonadati</taxon>
        <taxon>Pseudomonadota</taxon>
        <taxon>Gammaproteobacteria</taxon>
        <taxon>Enterobacterales</taxon>
        <taxon>Pectobacteriaceae</taxon>
        <taxon>Pectobacterium</taxon>
    </lineage>
</organism>
<evidence type="ECO:0000256" key="7">
    <source>
        <dbReference type="ARBA" id="ARBA00023136"/>
    </source>
</evidence>
<evidence type="ECO:0000259" key="9">
    <source>
        <dbReference type="PROSITE" id="PS50928"/>
    </source>
</evidence>
<dbReference type="Gene3D" id="1.10.3720.10">
    <property type="entry name" value="MetI-like"/>
    <property type="match status" value="2"/>
</dbReference>
<feature type="transmembrane region" description="Helical" evidence="8">
    <location>
        <begin position="124"/>
        <end position="149"/>
    </location>
</feature>
<feature type="transmembrane region" description="Helical" evidence="8">
    <location>
        <begin position="457"/>
        <end position="474"/>
    </location>
</feature>
<evidence type="ECO:0000256" key="1">
    <source>
        <dbReference type="ARBA" id="ARBA00004429"/>
    </source>
</evidence>
<comment type="subcellular location">
    <subcellularLocation>
        <location evidence="1">Cell inner membrane</location>
        <topology evidence="1">Multi-pass membrane protein</topology>
    </subcellularLocation>
    <subcellularLocation>
        <location evidence="8">Cell membrane</location>
        <topology evidence="8">Multi-pass membrane protein</topology>
    </subcellularLocation>
</comment>
<keyword evidence="5 8" id="KW-0812">Transmembrane</keyword>
<dbReference type="PANTHER" id="PTHR43357">
    <property type="entry name" value="INNER MEMBRANE ABC TRANSPORTER PERMEASE PROTEIN YDCV"/>
    <property type="match status" value="1"/>
</dbReference>
<accession>A0ABZ2GDC4</accession>
<dbReference type="EMBL" id="CP125967">
    <property type="protein sequence ID" value="WWO39690.1"/>
    <property type="molecule type" value="Genomic_DNA"/>
</dbReference>
<gene>
    <name evidence="10" type="ORF">QNA12_06775</name>
</gene>
<reference evidence="10 11" key="1">
    <citation type="journal article" date="2024" name="Front. Plant Sci.">
        <title>Comprehensive phenomic and genomic studies of the species, Pectobacterium cacticida and proposal for reclassification as Alcorniella cacticida comb. nov.</title>
        <authorList>
            <person name="Jonca J."/>
            <person name="Pirhonen M."/>
            <person name="Waleron M.M."/>
            <person name="Gawor J."/>
            <person name="Mrozik A."/>
            <person name="Smoktunowicz M."/>
            <person name="Waleron K."/>
            <person name="Waleron M."/>
        </authorList>
    </citation>
    <scope>NUCLEOTIDE SEQUENCE [LARGE SCALE GENOMIC DNA]</scope>
    <source>
        <strain evidence="10 11">DPMP6</strain>
    </source>
</reference>
<evidence type="ECO:0000256" key="2">
    <source>
        <dbReference type="ARBA" id="ARBA00022448"/>
    </source>
</evidence>
<keyword evidence="7 8" id="KW-0472">Membrane</keyword>
<feature type="domain" description="ABC transmembrane type-1" evidence="9">
    <location>
        <begin position="48"/>
        <end position="248"/>
    </location>
</feature>
<feature type="domain" description="ABC transmembrane type-1" evidence="9">
    <location>
        <begin position="319"/>
        <end position="525"/>
    </location>
</feature>
<feature type="transmembrane region" description="Helical" evidence="8">
    <location>
        <begin position="323"/>
        <end position="343"/>
    </location>
</feature>
<evidence type="ECO:0000256" key="6">
    <source>
        <dbReference type="ARBA" id="ARBA00022989"/>
    </source>
</evidence>
<name>A0ABZ2GDC4_9GAMM</name>
<keyword evidence="3" id="KW-1003">Cell membrane</keyword>
<dbReference type="InterPro" id="IPR000515">
    <property type="entry name" value="MetI-like"/>
</dbReference>
<keyword evidence="4" id="KW-0997">Cell inner membrane</keyword>
<comment type="similarity">
    <text evidence="8">Belongs to the binding-protein-dependent transport system permease family.</text>
</comment>
<evidence type="ECO:0000256" key="8">
    <source>
        <dbReference type="RuleBase" id="RU363032"/>
    </source>
</evidence>
<dbReference type="Proteomes" id="UP001379444">
    <property type="component" value="Chromosome"/>
</dbReference>
<evidence type="ECO:0000256" key="3">
    <source>
        <dbReference type="ARBA" id="ARBA00022475"/>
    </source>
</evidence>
<feature type="transmembrane region" description="Helical" evidence="8">
    <location>
        <begin position="178"/>
        <end position="199"/>
    </location>
</feature>
<dbReference type="PROSITE" id="PS50928">
    <property type="entry name" value="ABC_TM1"/>
    <property type="match status" value="2"/>
</dbReference>
<dbReference type="PANTHER" id="PTHR43357:SF3">
    <property type="entry name" value="FE(3+)-TRANSPORT SYSTEM PERMEASE PROTEIN FBPB 2"/>
    <property type="match status" value="1"/>
</dbReference>
<keyword evidence="2 8" id="KW-0813">Transport</keyword>
<dbReference type="CDD" id="cd06261">
    <property type="entry name" value="TM_PBP2"/>
    <property type="match status" value="2"/>
</dbReference>
<keyword evidence="11" id="KW-1185">Reference proteome</keyword>
<feature type="transmembrane region" description="Helical" evidence="8">
    <location>
        <begin position="229"/>
        <end position="248"/>
    </location>
</feature>
<feature type="transmembrane region" description="Helical" evidence="8">
    <location>
        <begin position="504"/>
        <end position="525"/>
    </location>
</feature>
<evidence type="ECO:0000313" key="11">
    <source>
        <dbReference type="Proteomes" id="UP001379444"/>
    </source>
</evidence>
<sequence length="533" mass="58294">MISGAWRVSSGLLAGLLLLPLVAVFYQAFFADGQGFAQLWQTGLPTYLIHSATIMLATLFFSLLFGAPSAWFIALYRFPGHRVLQWALCLPFAMPAFLLAYLYIDALREGGILIDLSRQESTITAQPVLLLYASLILALVWYPYIYLLVRDTLLKLPASMIHSAHLLNQTRAQVLRRVCMPIALPALACGGALVVIEALGDYGAAAYLGIPTITTQVLDTWQMQGDLGASARLSVLILPTTVLLVFLVNRWRRQQRIYHAQLTSSPVAPPVLSGWRGRMVCGYCWSLVCLSFLFPILYLLFVAMRHTKTVWDSTFLQAAMNSLIVSSIATATIALMSLSFIFYRRTAGAFANQTSVRLINLSVALPGVVIAVGMCILLSAITNGINLIVHAIGEPVTAASPAVPLLILVLAYCAKFGRLMLESLERSMDAIPRSLDGTSLVLGASPFSRWSRVHIPLLRRSLFIGALLIFTESMKELNISLLLRPFGIDTLATAVFRLTTSEQIASFAFSALGLVAVGLIPVFWLNRALNIKG</sequence>
<evidence type="ECO:0000256" key="5">
    <source>
        <dbReference type="ARBA" id="ARBA00022692"/>
    </source>
</evidence>
<proteinExistence type="inferred from homology"/>
<feature type="transmembrane region" description="Helical" evidence="8">
    <location>
        <begin position="280"/>
        <end position="303"/>
    </location>
</feature>
<protein>
    <submittedName>
        <fullName evidence="10">Iron ABC transporter permease</fullName>
    </submittedName>
</protein>
<dbReference type="Pfam" id="PF00528">
    <property type="entry name" value="BPD_transp_1"/>
    <property type="match status" value="1"/>
</dbReference>
<feature type="transmembrane region" description="Helical" evidence="8">
    <location>
        <begin position="363"/>
        <end position="382"/>
    </location>
</feature>
<feature type="transmembrane region" description="Helical" evidence="8">
    <location>
        <begin position="83"/>
        <end position="104"/>
    </location>
</feature>
<dbReference type="RefSeq" id="WP_264496328.1">
    <property type="nucleotide sequence ID" value="NZ_CP109947.1"/>
</dbReference>
<keyword evidence="6 8" id="KW-1133">Transmembrane helix</keyword>
<dbReference type="SUPFAM" id="SSF161098">
    <property type="entry name" value="MetI-like"/>
    <property type="match status" value="2"/>
</dbReference>
<evidence type="ECO:0000313" key="10">
    <source>
        <dbReference type="EMBL" id="WWO39690.1"/>
    </source>
</evidence>
<evidence type="ECO:0000256" key="4">
    <source>
        <dbReference type="ARBA" id="ARBA00022519"/>
    </source>
</evidence>